<gene>
    <name evidence="2" type="ORF">DPMN_106676</name>
</gene>
<evidence type="ECO:0000256" key="1">
    <source>
        <dbReference type="SAM" id="Phobius"/>
    </source>
</evidence>
<reference evidence="2" key="1">
    <citation type="journal article" date="2019" name="bioRxiv">
        <title>The Genome of the Zebra Mussel, Dreissena polymorpha: A Resource for Invasive Species Research.</title>
        <authorList>
            <person name="McCartney M.A."/>
            <person name="Auch B."/>
            <person name="Kono T."/>
            <person name="Mallez S."/>
            <person name="Zhang Y."/>
            <person name="Obille A."/>
            <person name="Becker A."/>
            <person name="Abrahante J.E."/>
            <person name="Garbe J."/>
            <person name="Badalamenti J.P."/>
            <person name="Herman A."/>
            <person name="Mangelson H."/>
            <person name="Liachko I."/>
            <person name="Sullivan S."/>
            <person name="Sone E.D."/>
            <person name="Koren S."/>
            <person name="Silverstein K.A.T."/>
            <person name="Beckman K.B."/>
            <person name="Gohl D.M."/>
        </authorList>
    </citation>
    <scope>NUCLEOTIDE SEQUENCE</scope>
    <source>
        <strain evidence="2">Duluth1</strain>
        <tissue evidence="2">Whole animal</tissue>
    </source>
</reference>
<name>A0A9D4QJ74_DREPO</name>
<reference evidence="2" key="2">
    <citation type="submission" date="2020-11" db="EMBL/GenBank/DDBJ databases">
        <authorList>
            <person name="McCartney M.A."/>
            <person name="Auch B."/>
            <person name="Kono T."/>
            <person name="Mallez S."/>
            <person name="Becker A."/>
            <person name="Gohl D.M."/>
            <person name="Silverstein K.A.T."/>
            <person name="Koren S."/>
            <person name="Bechman K.B."/>
            <person name="Herman A."/>
            <person name="Abrahante J.E."/>
            <person name="Garbe J."/>
        </authorList>
    </citation>
    <scope>NUCLEOTIDE SEQUENCE</scope>
    <source>
        <strain evidence="2">Duluth1</strain>
        <tissue evidence="2">Whole animal</tissue>
    </source>
</reference>
<keyword evidence="1" id="KW-0472">Membrane</keyword>
<dbReference type="AlphaFoldDB" id="A0A9D4QJ74"/>
<keyword evidence="1" id="KW-0812">Transmembrane</keyword>
<dbReference type="EMBL" id="JAIWYP010000004">
    <property type="protein sequence ID" value="KAH3833369.1"/>
    <property type="molecule type" value="Genomic_DNA"/>
</dbReference>
<organism evidence="2 3">
    <name type="scientific">Dreissena polymorpha</name>
    <name type="common">Zebra mussel</name>
    <name type="synonym">Mytilus polymorpha</name>
    <dbReference type="NCBI Taxonomy" id="45954"/>
    <lineage>
        <taxon>Eukaryota</taxon>
        <taxon>Metazoa</taxon>
        <taxon>Spiralia</taxon>
        <taxon>Lophotrochozoa</taxon>
        <taxon>Mollusca</taxon>
        <taxon>Bivalvia</taxon>
        <taxon>Autobranchia</taxon>
        <taxon>Heteroconchia</taxon>
        <taxon>Euheterodonta</taxon>
        <taxon>Imparidentia</taxon>
        <taxon>Neoheterodontei</taxon>
        <taxon>Myida</taxon>
        <taxon>Dreissenoidea</taxon>
        <taxon>Dreissenidae</taxon>
        <taxon>Dreissena</taxon>
    </lineage>
</organism>
<sequence>MRTGDVGVLIVLMDTINGKPRMDRRADGITDRLIVIRLLEASVDENNDKKIILLILVVFMITIMIMMRLLLVLLMMMITMI</sequence>
<keyword evidence="1" id="KW-1133">Transmembrane helix</keyword>
<accession>A0A9D4QJ74</accession>
<dbReference type="Proteomes" id="UP000828390">
    <property type="component" value="Unassembled WGS sequence"/>
</dbReference>
<proteinExistence type="predicted"/>
<protein>
    <submittedName>
        <fullName evidence="2">Uncharacterized protein</fullName>
    </submittedName>
</protein>
<keyword evidence="3" id="KW-1185">Reference proteome</keyword>
<evidence type="ECO:0000313" key="3">
    <source>
        <dbReference type="Proteomes" id="UP000828390"/>
    </source>
</evidence>
<evidence type="ECO:0000313" key="2">
    <source>
        <dbReference type="EMBL" id="KAH3833369.1"/>
    </source>
</evidence>
<comment type="caution">
    <text evidence="2">The sequence shown here is derived from an EMBL/GenBank/DDBJ whole genome shotgun (WGS) entry which is preliminary data.</text>
</comment>
<feature type="transmembrane region" description="Helical" evidence="1">
    <location>
        <begin position="51"/>
        <end position="78"/>
    </location>
</feature>